<dbReference type="InterPro" id="IPR051531">
    <property type="entry name" value="N-acetyltransferase"/>
</dbReference>
<feature type="domain" description="N-acetyltransferase" evidence="1">
    <location>
        <begin position="13"/>
        <end position="177"/>
    </location>
</feature>
<evidence type="ECO:0000313" key="4">
    <source>
        <dbReference type="Proteomes" id="UP000531950"/>
    </source>
</evidence>
<dbReference type="EMBL" id="JACARF010000059">
    <property type="protein sequence ID" value="NWE79749.1"/>
    <property type="molecule type" value="Genomic_DNA"/>
</dbReference>
<dbReference type="GO" id="GO:0016747">
    <property type="term" value="F:acyltransferase activity, transferring groups other than amino-acyl groups"/>
    <property type="evidence" value="ECO:0007669"/>
    <property type="project" value="InterPro"/>
</dbReference>
<keyword evidence="3" id="KW-0808">Transferase</keyword>
<sequence length="191" mass="20885">MSVALPFLSTPRLVLKALHKDQAEVLCALANGPLIAENTATIPSPYTLDVAHAFIGELEEKYRSGTALGLGIHLRETQEFVGMASIRLSANHHSGLLGGWVAAHCRDRGYAAEAACGLMHFGFSELALHRIAGQCFTRNKASARVMQKIGLRYEGCQQGAFLKDGVYEDLSMFGVLRKDWQNPLEPSEYPL</sequence>
<evidence type="ECO:0000313" key="5">
    <source>
        <dbReference type="Proteomes" id="UP000537188"/>
    </source>
</evidence>
<dbReference type="PANTHER" id="PTHR43792">
    <property type="entry name" value="GNAT FAMILY, PUTATIVE (AFU_ORTHOLOGUE AFUA_3G00765)-RELATED-RELATED"/>
    <property type="match status" value="1"/>
</dbReference>
<dbReference type="Pfam" id="PF13302">
    <property type="entry name" value="Acetyltransf_3"/>
    <property type="match status" value="1"/>
</dbReference>
<accession>A0A7Y8K8U1</accession>
<evidence type="ECO:0000313" key="3">
    <source>
        <dbReference type="EMBL" id="NWE79749.1"/>
    </source>
</evidence>
<protein>
    <submittedName>
        <fullName evidence="3">GNAT family N-acetyltransferase</fullName>
    </submittedName>
</protein>
<name>A0A7Y8K8U1_9PSED</name>
<dbReference type="EMBL" id="JACARG010000072">
    <property type="protein sequence ID" value="NWE17213.1"/>
    <property type="molecule type" value="Genomic_DNA"/>
</dbReference>
<dbReference type="RefSeq" id="WP_177079830.1">
    <property type="nucleotide sequence ID" value="NZ_JACARF010000059.1"/>
</dbReference>
<proteinExistence type="predicted"/>
<dbReference type="PROSITE" id="PS51186">
    <property type="entry name" value="GNAT"/>
    <property type="match status" value="1"/>
</dbReference>
<dbReference type="Proteomes" id="UP000531950">
    <property type="component" value="Unassembled WGS sequence"/>
</dbReference>
<dbReference type="SUPFAM" id="SSF55729">
    <property type="entry name" value="Acyl-CoA N-acyltransferases (Nat)"/>
    <property type="match status" value="1"/>
</dbReference>
<dbReference type="AlphaFoldDB" id="A0A7Y8K8U1"/>
<evidence type="ECO:0000313" key="2">
    <source>
        <dbReference type="EMBL" id="NWE17213.1"/>
    </source>
</evidence>
<comment type="caution">
    <text evidence="3">The sequence shown here is derived from an EMBL/GenBank/DDBJ whole genome shotgun (WGS) entry which is preliminary data.</text>
</comment>
<dbReference type="InterPro" id="IPR000182">
    <property type="entry name" value="GNAT_dom"/>
</dbReference>
<gene>
    <name evidence="2" type="ORF">HX822_30095</name>
    <name evidence="3" type="ORF">HX828_29725</name>
</gene>
<evidence type="ECO:0000259" key="1">
    <source>
        <dbReference type="PROSITE" id="PS51186"/>
    </source>
</evidence>
<dbReference type="InterPro" id="IPR016181">
    <property type="entry name" value="Acyl_CoA_acyltransferase"/>
</dbReference>
<reference evidence="4 5" key="1">
    <citation type="submission" date="2020-04" db="EMBL/GenBank/DDBJ databases">
        <title>Molecular characterization of pseudomonads from Agaricus bisporus reveal novel blotch 2 pathogens in Western Europe.</title>
        <authorList>
            <person name="Taparia T."/>
            <person name="Krijger M."/>
            <person name="Haynes E."/>
            <person name="Elpinstone J.G."/>
            <person name="Noble R."/>
            <person name="Van Der Wolf J."/>
        </authorList>
    </citation>
    <scope>NUCLEOTIDE SEQUENCE [LARGE SCALE GENOMIC DNA]</scope>
    <source>
        <strain evidence="3 5">IPO3781</strain>
        <strain evidence="2 4">IPO3782</strain>
    </source>
</reference>
<dbReference type="Proteomes" id="UP000537188">
    <property type="component" value="Unassembled WGS sequence"/>
</dbReference>
<organism evidence="3 5">
    <name type="scientific">Pseudomonas yamanorum</name>
    <dbReference type="NCBI Taxonomy" id="515393"/>
    <lineage>
        <taxon>Bacteria</taxon>
        <taxon>Pseudomonadati</taxon>
        <taxon>Pseudomonadota</taxon>
        <taxon>Gammaproteobacteria</taxon>
        <taxon>Pseudomonadales</taxon>
        <taxon>Pseudomonadaceae</taxon>
        <taxon>Pseudomonas</taxon>
    </lineage>
</organism>
<dbReference type="Gene3D" id="3.40.630.30">
    <property type="match status" value="1"/>
</dbReference>